<proteinExistence type="predicted"/>
<evidence type="ECO:0000256" key="5">
    <source>
        <dbReference type="ARBA" id="ARBA00023136"/>
    </source>
</evidence>
<dbReference type="EMBL" id="CP070228">
    <property type="protein sequence ID" value="QRV01748.1"/>
    <property type="molecule type" value="Genomic_DNA"/>
</dbReference>
<dbReference type="Gene3D" id="1.20.1250.20">
    <property type="entry name" value="MFS general substrate transporter like domains"/>
    <property type="match status" value="2"/>
</dbReference>
<feature type="domain" description="Major facilitator superfamily (MFS) profile" evidence="8">
    <location>
        <begin position="177"/>
        <end position="437"/>
    </location>
</feature>
<gene>
    <name evidence="9" type="ORF">JTE88_06535</name>
</gene>
<keyword evidence="3 7" id="KW-0812">Transmembrane</keyword>
<feature type="transmembrane region" description="Helical" evidence="7">
    <location>
        <begin position="380"/>
        <end position="399"/>
    </location>
</feature>
<dbReference type="Pfam" id="PF07690">
    <property type="entry name" value="MFS_1"/>
    <property type="match status" value="1"/>
</dbReference>
<evidence type="ECO:0000313" key="10">
    <source>
        <dbReference type="Proteomes" id="UP000602653"/>
    </source>
</evidence>
<comment type="subcellular location">
    <subcellularLocation>
        <location evidence="1">Cell membrane</location>
        <topology evidence="1">Multi-pass membrane protein</topology>
    </subcellularLocation>
</comment>
<dbReference type="InterPro" id="IPR011701">
    <property type="entry name" value="MFS"/>
</dbReference>
<reference evidence="9 10" key="1">
    <citation type="submission" date="2021-02" db="EMBL/GenBank/DDBJ databases">
        <title>Complete Genome Sequence of Arcanobacterium phocisimile strain DSM 26142T from a harbour seal.</title>
        <authorList>
            <person name="Borowiak M."/>
            <person name="Alssahen M."/>
            <person name="Malorny B."/>
            <person name="Laemmler C."/>
            <person name="Siebert U."/>
            <person name="Ploetz M."/>
            <person name="Abdulmawjood A."/>
        </authorList>
    </citation>
    <scope>NUCLEOTIDE SEQUENCE [LARGE SCALE GENOMIC DNA]</scope>
    <source>
        <strain evidence="9 10">DSM 26142</strain>
    </source>
</reference>
<evidence type="ECO:0000256" key="3">
    <source>
        <dbReference type="ARBA" id="ARBA00022692"/>
    </source>
</evidence>
<dbReference type="InterPro" id="IPR036259">
    <property type="entry name" value="MFS_trans_sf"/>
</dbReference>
<name>A0ABX7IIS2_9ACTO</name>
<evidence type="ECO:0000256" key="6">
    <source>
        <dbReference type="SAM" id="MobiDB-lite"/>
    </source>
</evidence>
<dbReference type="PANTHER" id="PTHR23513">
    <property type="entry name" value="INTEGRAL MEMBRANE EFFLUX PROTEIN-RELATED"/>
    <property type="match status" value="1"/>
</dbReference>
<feature type="transmembrane region" description="Helical" evidence="7">
    <location>
        <begin position="293"/>
        <end position="312"/>
    </location>
</feature>
<feature type="transmembrane region" description="Helical" evidence="7">
    <location>
        <begin position="318"/>
        <end position="339"/>
    </location>
</feature>
<sequence>MNEQQASTLVHHTWYAYAYLASNAFSILGNSLMAVVLPVLIISRLGSPTWAGVVAVATTSAQMFAGFLGGALTDRVNRRNLSLTADLLSTLSVISLFLVDWFTMTSVLWFIVLGTIGAFADMPGQTARQALGPQVATSSSITYEKITGYFQTLQGGALIIGPVLAGVFLLLPNPAWALILAGSCSFLAAFTTALMPHTIGEYRREEHSPSVIHQTTHAISLIRHTPLLRFALTFAVGINVLHTITQSFVLPTHYALTGQANRVGWIIALMGVGMIIGGLIFGLLSAKLARSTLFLTATCLSLIGAILVLSLWDLSAVLNGAAILGVGFAIINASATIAAMDSLPEGNRGAVMGIILTLILTAYPLGFGLATLLYTYSGLGAVRLVLAGGFTSITLWALVSKRSHTLNAITAQVATPRSETSPPSETTPGAHDALPLT</sequence>
<dbReference type="PROSITE" id="PS50850">
    <property type="entry name" value="MFS"/>
    <property type="match status" value="1"/>
</dbReference>
<feature type="transmembrane region" description="Helical" evidence="7">
    <location>
        <begin position="265"/>
        <end position="286"/>
    </location>
</feature>
<feature type="region of interest" description="Disordered" evidence="6">
    <location>
        <begin position="413"/>
        <end position="437"/>
    </location>
</feature>
<feature type="transmembrane region" description="Helical" evidence="7">
    <location>
        <begin position="227"/>
        <end position="245"/>
    </location>
</feature>
<feature type="transmembrane region" description="Helical" evidence="7">
    <location>
        <begin position="351"/>
        <end position="374"/>
    </location>
</feature>
<dbReference type="RefSeq" id="WP_204423744.1">
    <property type="nucleotide sequence ID" value="NZ_CP070228.1"/>
</dbReference>
<organism evidence="9 10">
    <name type="scientific">Arcanobacterium phocisimile</name>
    <dbReference type="NCBI Taxonomy" id="1302235"/>
    <lineage>
        <taxon>Bacteria</taxon>
        <taxon>Bacillati</taxon>
        <taxon>Actinomycetota</taxon>
        <taxon>Actinomycetes</taxon>
        <taxon>Actinomycetales</taxon>
        <taxon>Actinomycetaceae</taxon>
        <taxon>Arcanobacterium</taxon>
    </lineage>
</organism>
<feature type="transmembrane region" description="Helical" evidence="7">
    <location>
        <begin position="175"/>
        <end position="195"/>
    </location>
</feature>
<keyword evidence="5 7" id="KW-0472">Membrane</keyword>
<keyword evidence="2" id="KW-1003">Cell membrane</keyword>
<keyword evidence="4 7" id="KW-1133">Transmembrane helix</keyword>
<evidence type="ECO:0000259" key="8">
    <source>
        <dbReference type="PROSITE" id="PS50850"/>
    </source>
</evidence>
<dbReference type="SUPFAM" id="SSF103473">
    <property type="entry name" value="MFS general substrate transporter"/>
    <property type="match status" value="1"/>
</dbReference>
<feature type="transmembrane region" description="Helical" evidence="7">
    <location>
        <begin position="16"/>
        <end position="42"/>
    </location>
</feature>
<evidence type="ECO:0000256" key="1">
    <source>
        <dbReference type="ARBA" id="ARBA00004651"/>
    </source>
</evidence>
<evidence type="ECO:0000256" key="7">
    <source>
        <dbReference type="SAM" id="Phobius"/>
    </source>
</evidence>
<dbReference type="PANTHER" id="PTHR23513:SF11">
    <property type="entry name" value="STAPHYLOFERRIN A TRANSPORTER"/>
    <property type="match status" value="1"/>
</dbReference>
<dbReference type="CDD" id="cd06173">
    <property type="entry name" value="MFS_MefA_like"/>
    <property type="match status" value="1"/>
</dbReference>
<dbReference type="Proteomes" id="UP000602653">
    <property type="component" value="Chromosome"/>
</dbReference>
<keyword evidence="10" id="KW-1185">Reference proteome</keyword>
<feature type="compositionally biased region" description="Polar residues" evidence="6">
    <location>
        <begin position="413"/>
        <end position="427"/>
    </location>
</feature>
<evidence type="ECO:0000256" key="2">
    <source>
        <dbReference type="ARBA" id="ARBA00022475"/>
    </source>
</evidence>
<dbReference type="InterPro" id="IPR020846">
    <property type="entry name" value="MFS_dom"/>
</dbReference>
<evidence type="ECO:0000256" key="4">
    <source>
        <dbReference type="ARBA" id="ARBA00022989"/>
    </source>
</evidence>
<accession>A0ABX7IIS2</accession>
<feature type="transmembrane region" description="Helical" evidence="7">
    <location>
        <begin position="93"/>
        <end position="120"/>
    </location>
</feature>
<feature type="transmembrane region" description="Helical" evidence="7">
    <location>
        <begin position="49"/>
        <end position="73"/>
    </location>
</feature>
<protein>
    <submittedName>
        <fullName evidence="9">MFS transporter</fullName>
    </submittedName>
</protein>
<feature type="transmembrane region" description="Helical" evidence="7">
    <location>
        <begin position="148"/>
        <end position="169"/>
    </location>
</feature>
<evidence type="ECO:0000313" key="9">
    <source>
        <dbReference type="EMBL" id="QRV01748.1"/>
    </source>
</evidence>